<accession>A0AAN6NT88</accession>
<sequence length="563" mass="61130">MSVLGPLASEHLTEPASHLCSSLEATAVDLTAIETPSTIHPYPLTANTQLPSPSLQPNYPTAHTSTPSPPPPAALSPAFAPGFGRSPRRAHDNPPVSLLESPFRTRGAVATSTSPLNRQYAHFHSPHRQSPARLWNPTNSTPRLPPTPTAATRRRRQSSPPPPAIPLTLPSPRLDFDPSYPTAAGAGDQPLLSVPENQQQTRHSAISARASLQLDRSAQRSPLPRTLRHSLEGKRASLTPSPFEQVEETDAGPCRIRAIQELPEANTSGRKTRGQSISSTKSRVPVGLSFDHGKKHLDKGKGKEDMAHAENEQDGGDSGAGFSPDLERGPDVMDTRQSIGSRISGIGSAISSDDSDILGDPDQQPDAGDEWGPQHACYPHLNPHVPLDSPEYISTRIIRVRRDWLLEGDLAPTFSNLYPEILEPAGLSEQEFRRVIQKLNSELVPIFSPYNWRNILDGVLGLATGWLWEDFGFTGVKGRLQNLENWIEQWNKEMEKTVGSEDGTIPPKIMPLKRTGYMTLDIQIPDPEIAPAPPTPGASRGTDGAVQVEPTEPPLHPPAVTVL</sequence>
<feature type="domain" description="Golgin subfamily A member 7/ERF4" evidence="8">
    <location>
        <begin position="397"/>
        <end position="521"/>
    </location>
</feature>
<gene>
    <name evidence="9" type="ORF">QBC32DRAFT_325958</name>
</gene>
<dbReference type="AlphaFoldDB" id="A0AAN6NT88"/>
<reference evidence="9" key="1">
    <citation type="journal article" date="2023" name="Mol. Phylogenet. Evol.">
        <title>Genome-scale phylogeny and comparative genomics of the fungal order Sordariales.</title>
        <authorList>
            <person name="Hensen N."/>
            <person name="Bonometti L."/>
            <person name="Westerberg I."/>
            <person name="Brannstrom I.O."/>
            <person name="Guillou S."/>
            <person name="Cros-Aarteil S."/>
            <person name="Calhoun S."/>
            <person name="Haridas S."/>
            <person name="Kuo A."/>
            <person name="Mondo S."/>
            <person name="Pangilinan J."/>
            <person name="Riley R."/>
            <person name="LaButti K."/>
            <person name="Andreopoulos B."/>
            <person name="Lipzen A."/>
            <person name="Chen C."/>
            <person name="Yan M."/>
            <person name="Daum C."/>
            <person name="Ng V."/>
            <person name="Clum A."/>
            <person name="Steindorff A."/>
            <person name="Ohm R.A."/>
            <person name="Martin F."/>
            <person name="Silar P."/>
            <person name="Natvig D.O."/>
            <person name="Lalanne C."/>
            <person name="Gautier V."/>
            <person name="Ament-Velasquez S.L."/>
            <person name="Kruys A."/>
            <person name="Hutchinson M.I."/>
            <person name="Powell A.J."/>
            <person name="Barry K."/>
            <person name="Miller A.N."/>
            <person name="Grigoriev I.V."/>
            <person name="Debuchy R."/>
            <person name="Gladieux P."/>
            <person name="Hiltunen Thoren M."/>
            <person name="Johannesson H."/>
        </authorList>
    </citation>
    <scope>NUCLEOTIDE SEQUENCE</scope>
    <source>
        <strain evidence="9">CBS 626.80</strain>
    </source>
</reference>
<evidence type="ECO:0000256" key="6">
    <source>
        <dbReference type="ARBA" id="ARBA00023136"/>
    </source>
</evidence>
<comment type="caution">
    <text evidence="9">The sequence shown here is derived from an EMBL/GenBank/DDBJ whole genome shotgun (WGS) entry which is preliminary data.</text>
</comment>
<feature type="region of interest" description="Disordered" evidence="7">
    <location>
        <begin position="345"/>
        <end position="377"/>
    </location>
</feature>
<feature type="compositionally biased region" description="Polar residues" evidence="7">
    <location>
        <begin position="265"/>
        <end position="282"/>
    </location>
</feature>
<keyword evidence="6" id="KW-0472">Membrane</keyword>
<dbReference type="InterPro" id="IPR051371">
    <property type="entry name" value="Ras_palmitoyltransferase"/>
</dbReference>
<proteinExistence type="inferred from homology"/>
<comment type="subcellular location">
    <subcellularLocation>
        <location evidence="1">Endoplasmic reticulum membrane</location>
        <topology evidence="1">Peripheral membrane protein</topology>
    </subcellularLocation>
</comment>
<evidence type="ECO:0000259" key="8">
    <source>
        <dbReference type="Pfam" id="PF10256"/>
    </source>
</evidence>
<evidence type="ECO:0000256" key="4">
    <source>
        <dbReference type="ARBA" id="ARBA00018463"/>
    </source>
</evidence>
<evidence type="ECO:0000256" key="3">
    <source>
        <dbReference type="ARBA" id="ARBA00011396"/>
    </source>
</evidence>
<feature type="region of interest" description="Disordered" evidence="7">
    <location>
        <begin position="41"/>
        <end position="333"/>
    </location>
</feature>
<dbReference type="Proteomes" id="UP001303222">
    <property type="component" value="Unassembled WGS sequence"/>
</dbReference>
<protein>
    <recommendedName>
        <fullName evidence="4">Ras modification protein ERF4</fullName>
    </recommendedName>
</protein>
<feature type="region of interest" description="Disordered" evidence="7">
    <location>
        <begin position="526"/>
        <end position="563"/>
    </location>
</feature>
<evidence type="ECO:0000313" key="10">
    <source>
        <dbReference type="Proteomes" id="UP001303222"/>
    </source>
</evidence>
<evidence type="ECO:0000256" key="1">
    <source>
        <dbReference type="ARBA" id="ARBA00004406"/>
    </source>
</evidence>
<name>A0AAN6NT88_9PEZI</name>
<comment type="subunit">
    <text evidence="3">Interacts with ERF2.</text>
</comment>
<keyword evidence="10" id="KW-1185">Reference proteome</keyword>
<evidence type="ECO:0000313" key="9">
    <source>
        <dbReference type="EMBL" id="KAK3950668.1"/>
    </source>
</evidence>
<feature type="compositionally biased region" description="Basic and acidic residues" evidence="7">
    <location>
        <begin position="299"/>
        <end position="311"/>
    </location>
</feature>
<dbReference type="GO" id="GO:0005789">
    <property type="term" value="C:endoplasmic reticulum membrane"/>
    <property type="evidence" value="ECO:0007669"/>
    <property type="project" value="UniProtKB-SubCell"/>
</dbReference>
<feature type="compositionally biased region" description="Polar residues" evidence="7">
    <location>
        <begin position="45"/>
        <end position="59"/>
    </location>
</feature>
<reference evidence="9" key="2">
    <citation type="submission" date="2023-06" db="EMBL/GenBank/DDBJ databases">
        <authorList>
            <consortium name="Lawrence Berkeley National Laboratory"/>
            <person name="Mondo S.J."/>
            <person name="Hensen N."/>
            <person name="Bonometti L."/>
            <person name="Westerberg I."/>
            <person name="Brannstrom I.O."/>
            <person name="Guillou S."/>
            <person name="Cros-Aarteil S."/>
            <person name="Calhoun S."/>
            <person name="Haridas S."/>
            <person name="Kuo A."/>
            <person name="Pangilinan J."/>
            <person name="Riley R."/>
            <person name="Labutti K."/>
            <person name="Andreopoulos B."/>
            <person name="Lipzen A."/>
            <person name="Chen C."/>
            <person name="Yanf M."/>
            <person name="Daum C."/>
            <person name="Ng V."/>
            <person name="Clum A."/>
            <person name="Steindorff A."/>
            <person name="Ohm R."/>
            <person name="Martin F."/>
            <person name="Silar P."/>
            <person name="Natvig D."/>
            <person name="Lalanne C."/>
            <person name="Gautier V."/>
            <person name="Ament-Velasquez S.L."/>
            <person name="Kruys A."/>
            <person name="Hutchinson M.I."/>
            <person name="Powell A.J."/>
            <person name="Barry K."/>
            <person name="Miller A.N."/>
            <person name="Grigoriev I.V."/>
            <person name="Debuchy R."/>
            <person name="Gladieux P."/>
            <person name="Thoren M.H."/>
            <person name="Johannesson H."/>
        </authorList>
    </citation>
    <scope>NUCLEOTIDE SEQUENCE</scope>
    <source>
        <strain evidence="9">CBS 626.80</strain>
    </source>
</reference>
<feature type="compositionally biased region" description="Polar residues" evidence="7">
    <location>
        <begin position="195"/>
        <end position="204"/>
    </location>
</feature>
<dbReference type="PANTHER" id="PTHR13254">
    <property type="entry name" value="GOLGI AUTOANTIGEN, GOLGIN SUBFAMILY A, 7"/>
    <property type="match status" value="1"/>
</dbReference>
<dbReference type="Pfam" id="PF10256">
    <property type="entry name" value="Erf4"/>
    <property type="match status" value="1"/>
</dbReference>
<organism evidence="9 10">
    <name type="scientific">Pseudoneurospora amorphoporcata</name>
    <dbReference type="NCBI Taxonomy" id="241081"/>
    <lineage>
        <taxon>Eukaryota</taxon>
        <taxon>Fungi</taxon>
        <taxon>Dikarya</taxon>
        <taxon>Ascomycota</taxon>
        <taxon>Pezizomycotina</taxon>
        <taxon>Sordariomycetes</taxon>
        <taxon>Sordariomycetidae</taxon>
        <taxon>Sordariales</taxon>
        <taxon>Sordariaceae</taxon>
        <taxon>Pseudoneurospora</taxon>
    </lineage>
</organism>
<keyword evidence="5" id="KW-0256">Endoplasmic reticulum</keyword>
<dbReference type="PANTHER" id="PTHR13254:SF0">
    <property type="entry name" value="GOLGIN SUBFAMILY A MEMBER 7_ERF4 DOMAIN-CONTAINING PROTEIN"/>
    <property type="match status" value="1"/>
</dbReference>
<evidence type="ECO:0000256" key="2">
    <source>
        <dbReference type="ARBA" id="ARBA00007732"/>
    </source>
</evidence>
<dbReference type="EMBL" id="MU859170">
    <property type="protein sequence ID" value="KAK3950668.1"/>
    <property type="molecule type" value="Genomic_DNA"/>
</dbReference>
<comment type="similarity">
    <text evidence="2">Belongs to the ERF4 family.</text>
</comment>
<dbReference type="InterPro" id="IPR019383">
    <property type="entry name" value="Golgin_A_7/ERF4"/>
</dbReference>
<dbReference type="GO" id="GO:0031211">
    <property type="term" value="C:endoplasmic reticulum palmitoyltransferase complex"/>
    <property type="evidence" value="ECO:0007669"/>
    <property type="project" value="TreeGrafter"/>
</dbReference>
<evidence type="ECO:0000256" key="5">
    <source>
        <dbReference type="ARBA" id="ARBA00022824"/>
    </source>
</evidence>
<evidence type="ECO:0000256" key="7">
    <source>
        <dbReference type="SAM" id="MobiDB-lite"/>
    </source>
</evidence>
<dbReference type="GO" id="GO:0006612">
    <property type="term" value="P:protein targeting to membrane"/>
    <property type="evidence" value="ECO:0007669"/>
    <property type="project" value="TreeGrafter"/>
</dbReference>